<keyword evidence="6" id="KW-0946">Virion</keyword>
<comment type="caution">
    <text evidence="6">The sequence shown here is derived from an EMBL/GenBank/DDBJ whole genome shotgun (WGS) entry which is preliminary data.</text>
</comment>
<evidence type="ECO:0000256" key="5">
    <source>
        <dbReference type="SAM" id="Phobius"/>
    </source>
</evidence>
<dbReference type="InterPro" id="IPR045539">
    <property type="entry name" value="Inovirus_G7P_2"/>
</dbReference>
<name>A0A5X0E0C9_SALEN</name>
<evidence type="ECO:0000256" key="1">
    <source>
        <dbReference type="ARBA" id="ARBA00004379"/>
    </source>
</evidence>
<keyword evidence="2 5" id="KW-0812">Transmembrane</keyword>
<comment type="subcellular location">
    <subcellularLocation>
        <location evidence="1">Host membrane</location>
        <topology evidence="1">Single-pass membrane protein</topology>
    </subcellularLocation>
</comment>
<feature type="transmembrane region" description="Helical" evidence="5">
    <location>
        <begin position="6"/>
        <end position="28"/>
    </location>
</feature>
<reference evidence="6" key="1">
    <citation type="submission" date="2018-09" db="EMBL/GenBank/DDBJ databases">
        <authorList>
            <person name="Ashton P.M."/>
            <person name="Dallman T."/>
            <person name="Nair S."/>
            <person name="De Pinna E."/>
            <person name="Peters T."/>
            <person name="Grant K."/>
        </authorList>
    </citation>
    <scope>NUCLEOTIDE SEQUENCE</scope>
    <source>
        <strain evidence="6">574261</strain>
    </source>
</reference>
<keyword evidence="6" id="KW-0167">Capsid protein</keyword>
<keyword evidence="4 5" id="KW-1133">Transmembrane helix</keyword>
<evidence type="ECO:0000313" key="6">
    <source>
        <dbReference type="EMBL" id="EBY7052059.1"/>
    </source>
</evidence>
<proteinExistence type="predicted"/>
<evidence type="ECO:0000256" key="4">
    <source>
        <dbReference type="ARBA" id="ARBA00022989"/>
    </source>
</evidence>
<keyword evidence="3" id="KW-1043">Host membrane</keyword>
<gene>
    <name evidence="6" type="ORF">D5912_24540</name>
</gene>
<keyword evidence="5" id="KW-0472">Membrane</keyword>
<dbReference type="EMBL" id="AAHOUJ010000033">
    <property type="protein sequence ID" value="EBY7052059.1"/>
    <property type="molecule type" value="Genomic_DNA"/>
</dbReference>
<dbReference type="AlphaFoldDB" id="A0A5X0E0C9"/>
<sequence>MDSEFIHVVIGLGLVICFGLGAITAGVFR</sequence>
<dbReference type="GO" id="GO:0033644">
    <property type="term" value="C:host cell membrane"/>
    <property type="evidence" value="ECO:0007669"/>
    <property type="project" value="UniProtKB-SubCell"/>
</dbReference>
<evidence type="ECO:0000256" key="3">
    <source>
        <dbReference type="ARBA" id="ARBA00022870"/>
    </source>
</evidence>
<organism evidence="6">
    <name type="scientific">Salmonella enteritidis</name>
    <dbReference type="NCBI Taxonomy" id="149539"/>
    <lineage>
        <taxon>Bacteria</taxon>
        <taxon>Pseudomonadati</taxon>
        <taxon>Pseudomonadota</taxon>
        <taxon>Gammaproteobacteria</taxon>
        <taxon>Enterobacterales</taxon>
        <taxon>Enterobacteriaceae</taxon>
        <taxon>Salmonella</taxon>
    </lineage>
</organism>
<protein>
    <submittedName>
        <fullName evidence="6">Phage coat protein</fullName>
    </submittedName>
</protein>
<evidence type="ECO:0000256" key="2">
    <source>
        <dbReference type="ARBA" id="ARBA00022692"/>
    </source>
</evidence>
<accession>A0A5X0E0C9</accession>
<dbReference type="Pfam" id="PF19978">
    <property type="entry name" value="Inovirus_G7P_2"/>
    <property type="match status" value="1"/>
</dbReference>